<name>A0A345HSI5_9ACTN</name>
<dbReference type="EMBL" id="CP031194">
    <property type="protein sequence ID" value="AXG79659.1"/>
    <property type="molecule type" value="Genomic_DNA"/>
</dbReference>
<dbReference type="OrthoDB" id="3698588at2"/>
<gene>
    <name evidence="1" type="ORF">DVK44_20650</name>
</gene>
<dbReference type="KEGG" id="spad:DVK44_20650"/>
<organism evidence="1 2">
    <name type="scientific">Streptomyces paludis</name>
    <dbReference type="NCBI Taxonomy" id="2282738"/>
    <lineage>
        <taxon>Bacteria</taxon>
        <taxon>Bacillati</taxon>
        <taxon>Actinomycetota</taxon>
        <taxon>Actinomycetes</taxon>
        <taxon>Kitasatosporales</taxon>
        <taxon>Streptomycetaceae</taxon>
        <taxon>Streptomyces</taxon>
    </lineage>
</organism>
<keyword evidence="2" id="KW-1185">Reference proteome</keyword>
<sequence>MLPIPTGPINTAPVGFVGDDEQHAALITALEAAGVELGTYDHRIVNWLAGSDWPTVAVITSLIHRAAHTTTS</sequence>
<protein>
    <submittedName>
        <fullName evidence="1">Uncharacterized protein</fullName>
    </submittedName>
</protein>
<proteinExistence type="predicted"/>
<dbReference type="RefSeq" id="WP_114660988.1">
    <property type="nucleotide sequence ID" value="NZ_CP031194.1"/>
</dbReference>
<accession>A0A345HSI5</accession>
<evidence type="ECO:0000313" key="2">
    <source>
        <dbReference type="Proteomes" id="UP000253868"/>
    </source>
</evidence>
<evidence type="ECO:0000313" key="1">
    <source>
        <dbReference type="EMBL" id="AXG79659.1"/>
    </source>
</evidence>
<reference evidence="2" key="1">
    <citation type="submission" date="2018-07" db="EMBL/GenBank/DDBJ databases">
        <authorList>
            <person name="Zhao J."/>
        </authorList>
    </citation>
    <scope>NUCLEOTIDE SEQUENCE [LARGE SCALE GENOMIC DNA]</scope>
    <source>
        <strain evidence="2">GSSD-12</strain>
    </source>
</reference>
<dbReference type="Proteomes" id="UP000253868">
    <property type="component" value="Chromosome"/>
</dbReference>
<dbReference type="AlphaFoldDB" id="A0A345HSI5"/>